<dbReference type="Pfam" id="PF05036">
    <property type="entry name" value="SPOR"/>
    <property type="match status" value="1"/>
</dbReference>
<gene>
    <name evidence="2" type="ORF">DWB68_04135</name>
</gene>
<dbReference type="Proteomes" id="UP000265419">
    <property type="component" value="Unassembled WGS sequence"/>
</dbReference>
<dbReference type="AlphaFoldDB" id="A0A399JEI8"/>
<dbReference type="EMBL" id="QQXK01000006">
    <property type="protein sequence ID" value="RII42977.1"/>
    <property type="molecule type" value="Genomic_DNA"/>
</dbReference>
<dbReference type="GO" id="GO:0042834">
    <property type="term" value="F:peptidoglycan binding"/>
    <property type="evidence" value="ECO:0007669"/>
    <property type="project" value="InterPro"/>
</dbReference>
<comment type="caution">
    <text evidence="2">The sequence shown here is derived from an EMBL/GenBank/DDBJ whole genome shotgun (WGS) entry which is preliminary data.</text>
</comment>
<evidence type="ECO:0000259" key="1">
    <source>
        <dbReference type="Pfam" id="PF05036"/>
    </source>
</evidence>
<accession>A0A399JEI8</accession>
<feature type="domain" description="SPOR" evidence="1">
    <location>
        <begin position="15"/>
        <end position="53"/>
    </location>
</feature>
<evidence type="ECO:0000313" key="2">
    <source>
        <dbReference type="EMBL" id="RII42977.1"/>
    </source>
</evidence>
<reference evidence="2 3" key="1">
    <citation type="submission" date="2018-07" db="EMBL/GenBank/DDBJ databases">
        <title>Arthrobacter sp. nov., isolated from raw cow's milk with high bacterial count.</title>
        <authorList>
            <person name="Hahne J."/>
            <person name="Isele D."/>
            <person name="Lipski A."/>
        </authorList>
    </citation>
    <scope>NUCLEOTIDE SEQUENCE [LARGE SCALE GENOMIC DNA]</scope>
    <source>
        <strain evidence="2 3">JZ R-35</strain>
    </source>
</reference>
<evidence type="ECO:0000313" key="3">
    <source>
        <dbReference type="Proteomes" id="UP000265419"/>
    </source>
</evidence>
<name>A0A399JEI8_9MICC</name>
<sequence length="62" mass="6928">MDANLDANEGNYWYNVNTHEVEVGPQSDWTQLIGPYATRADAEAALAKVKANNEAWDEDEES</sequence>
<protein>
    <submittedName>
        <fullName evidence="2">SPOR domain-containing protein</fullName>
    </submittedName>
</protein>
<organism evidence="2 3">
    <name type="scientific">Galactobacter valiniphilus</name>
    <dbReference type="NCBI Taxonomy" id="2676122"/>
    <lineage>
        <taxon>Bacteria</taxon>
        <taxon>Bacillati</taxon>
        <taxon>Actinomycetota</taxon>
        <taxon>Actinomycetes</taxon>
        <taxon>Micrococcales</taxon>
        <taxon>Micrococcaceae</taxon>
        <taxon>Galactobacter</taxon>
    </lineage>
</organism>
<dbReference type="RefSeq" id="WP_119423882.1">
    <property type="nucleotide sequence ID" value="NZ_QQXK01000006.1"/>
</dbReference>
<keyword evidence="3" id="KW-1185">Reference proteome</keyword>
<dbReference type="InterPro" id="IPR007730">
    <property type="entry name" value="SPOR-like_dom"/>
</dbReference>
<proteinExistence type="predicted"/>